<gene>
    <name evidence="1" type="ORF">HPB47_022702</name>
</gene>
<proteinExistence type="predicted"/>
<evidence type="ECO:0000313" key="1">
    <source>
        <dbReference type="EMBL" id="KAG0430432.1"/>
    </source>
</evidence>
<dbReference type="EMBL" id="JABSTQ010009324">
    <property type="protein sequence ID" value="KAG0430432.1"/>
    <property type="molecule type" value="Genomic_DNA"/>
</dbReference>
<name>A0AC60QBB4_IXOPE</name>
<protein>
    <submittedName>
        <fullName evidence="1">Uncharacterized protein</fullName>
    </submittedName>
</protein>
<keyword evidence="2" id="KW-1185">Reference proteome</keyword>
<reference evidence="1 2" key="1">
    <citation type="journal article" date="2020" name="Cell">
        <title>Large-Scale Comparative Analyses of Tick Genomes Elucidate Their Genetic Diversity and Vector Capacities.</title>
        <authorList>
            <consortium name="Tick Genome and Microbiome Consortium (TIGMIC)"/>
            <person name="Jia N."/>
            <person name="Wang J."/>
            <person name="Shi W."/>
            <person name="Du L."/>
            <person name="Sun Y."/>
            <person name="Zhan W."/>
            <person name="Jiang J.F."/>
            <person name="Wang Q."/>
            <person name="Zhang B."/>
            <person name="Ji P."/>
            <person name="Bell-Sakyi L."/>
            <person name="Cui X.M."/>
            <person name="Yuan T.T."/>
            <person name="Jiang B.G."/>
            <person name="Yang W.F."/>
            <person name="Lam T.T."/>
            <person name="Chang Q.C."/>
            <person name="Ding S.J."/>
            <person name="Wang X.J."/>
            <person name="Zhu J.G."/>
            <person name="Ruan X.D."/>
            <person name="Zhao L."/>
            <person name="Wei J.T."/>
            <person name="Ye R.Z."/>
            <person name="Que T.C."/>
            <person name="Du C.H."/>
            <person name="Zhou Y.H."/>
            <person name="Cheng J.X."/>
            <person name="Dai P.F."/>
            <person name="Guo W.B."/>
            <person name="Han X.H."/>
            <person name="Huang E.J."/>
            <person name="Li L.F."/>
            <person name="Wei W."/>
            <person name="Gao Y.C."/>
            <person name="Liu J.Z."/>
            <person name="Shao H.Z."/>
            <person name="Wang X."/>
            <person name="Wang C.C."/>
            <person name="Yang T.C."/>
            <person name="Huo Q.B."/>
            <person name="Li W."/>
            <person name="Chen H.Y."/>
            <person name="Chen S.E."/>
            <person name="Zhou L.G."/>
            <person name="Ni X.B."/>
            <person name="Tian J.H."/>
            <person name="Sheng Y."/>
            <person name="Liu T."/>
            <person name="Pan Y.S."/>
            <person name="Xia L.Y."/>
            <person name="Li J."/>
            <person name="Zhao F."/>
            <person name="Cao W.C."/>
        </authorList>
    </citation>
    <scope>NUCLEOTIDE SEQUENCE [LARGE SCALE GENOMIC DNA]</scope>
    <source>
        <strain evidence="1">Iper-2018</strain>
    </source>
</reference>
<dbReference type="Proteomes" id="UP000805193">
    <property type="component" value="Unassembled WGS sequence"/>
</dbReference>
<evidence type="ECO:0000313" key="2">
    <source>
        <dbReference type="Proteomes" id="UP000805193"/>
    </source>
</evidence>
<accession>A0AC60QBB4</accession>
<comment type="caution">
    <text evidence="1">The sequence shown here is derived from an EMBL/GenBank/DDBJ whole genome shotgun (WGS) entry which is preliminary data.</text>
</comment>
<organism evidence="1 2">
    <name type="scientific">Ixodes persulcatus</name>
    <name type="common">Taiga tick</name>
    <dbReference type="NCBI Taxonomy" id="34615"/>
    <lineage>
        <taxon>Eukaryota</taxon>
        <taxon>Metazoa</taxon>
        <taxon>Ecdysozoa</taxon>
        <taxon>Arthropoda</taxon>
        <taxon>Chelicerata</taxon>
        <taxon>Arachnida</taxon>
        <taxon>Acari</taxon>
        <taxon>Parasitiformes</taxon>
        <taxon>Ixodida</taxon>
        <taxon>Ixodoidea</taxon>
        <taxon>Ixodidae</taxon>
        <taxon>Ixodinae</taxon>
        <taxon>Ixodes</taxon>
    </lineage>
</organism>
<sequence>MGAEQPERRRRYADKQLREVEEMVKNNPEATVMYYVDAAADEESLTVAAGINLRGVGMWAVLLEAKSPDDAEAQAVLTAVKHAYAEADKKRPDNEERKKPTTVMIFTGSQEVLRACKEHRLENPTVREIMKTAIRAREHHGIRLQLCWVPGHSGMEGNEAAHVAAREHKRFLLSSANGPLRQRATEISNGYREYNPTAFTAKAKAKLKKEMRTILPQEPYAVPTRGLRRYQMVLLRREVTQHNEKAANGFIVHPGCPSSRAGRPDPPTLVVARRSQLTVGARVQACGSSFPYASAA</sequence>